<dbReference type="InterPro" id="IPR006439">
    <property type="entry name" value="HAD-SF_hydro_IA"/>
</dbReference>
<dbReference type="InterPro" id="IPR044651">
    <property type="entry name" value="OTSB-like"/>
</dbReference>
<comment type="catalytic activity">
    <reaction evidence="1 7">
        <text>alpha,alpha-trehalose 6-phosphate + H2O = alpha,alpha-trehalose + phosphate</text>
        <dbReference type="Rhea" id="RHEA:23420"/>
        <dbReference type="ChEBI" id="CHEBI:15377"/>
        <dbReference type="ChEBI" id="CHEBI:16551"/>
        <dbReference type="ChEBI" id="CHEBI:43474"/>
        <dbReference type="ChEBI" id="CHEBI:58429"/>
        <dbReference type="EC" id="3.1.3.12"/>
    </reaction>
</comment>
<dbReference type="Gene3D" id="3.30.70.1020">
    <property type="entry name" value="Trehalose-6-phosphate phosphatase related protein, domain 2"/>
    <property type="match status" value="1"/>
</dbReference>
<evidence type="ECO:0000256" key="5">
    <source>
        <dbReference type="ARBA" id="ARBA00022801"/>
    </source>
</evidence>
<dbReference type="Gene3D" id="1.10.150.240">
    <property type="entry name" value="Putative phosphatase, domain 2"/>
    <property type="match status" value="1"/>
</dbReference>
<comment type="caution">
    <text evidence="8">The sequence shown here is derived from an EMBL/GenBank/DDBJ whole genome shotgun (WGS) entry which is preliminary data.</text>
</comment>
<dbReference type="PANTHER" id="PTHR43768">
    <property type="entry name" value="TREHALOSE 6-PHOSPHATE PHOSPHATASE"/>
    <property type="match status" value="1"/>
</dbReference>
<comment type="similarity">
    <text evidence="3">Belongs to the HAD-like hydrolase superfamily. CbbY/CbbZ/Gph/YieH family.</text>
</comment>
<dbReference type="InterPro" id="IPR023214">
    <property type="entry name" value="HAD_sf"/>
</dbReference>
<dbReference type="SUPFAM" id="SSF56784">
    <property type="entry name" value="HAD-like"/>
    <property type="match status" value="2"/>
</dbReference>
<accession>A0A5M7B7C9</accession>
<dbReference type="GO" id="GO:0005992">
    <property type="term" value="P:trehalose biosynthetic process"/>
    <property type="evidence" value="ECO:0007669"/>
    <property type="project" value="UniProtKB-UniPathway"/>
</dbReference>
<dbReference type="InterPro" id="IPR006379">
    <property type="entry name" value="HAD-SF_hydro_IIB"/>
</dbReference>
<reference evidence="8 9" key="1">
    <citation type="submission" date="2019-09" db="EMBL/GenBank/DDBJ databases">
        <title>Draft genome sequence of the thermophilic Saccharopolyspora hirsuta VKM Ac-666T.</title>
        <authorList>
            <person name="Lobastova T.G."/>
            <person name="Fokina V."/>
            <person name="Bragin E.Y."/>
            <person name="Shtratnikova V.Y."/>
            <person name="Starodumova I.P."/>
            <person name="Tarlachkov S.V."/>
            <person name="Donova M.V."/>
        </authorList>
    </citation>
    <scope>NUCLEOTIDE SEQUENCE [LARGE SCALE GENOMIC DNA]</scope>
    <source>
        <strain evidence="8 9">VKM Ac-666</strain>
    </source>
</reference>
<comment type="similarity">
    <text evidence="4 7">Belongs to the trehalose phosphatase family.</text>
</comment>
<protein>
    <recommendedName>
        <fullName evidence="7">Trehalose 6-phosphate phosphatase</fullName>
        <ecNumber evidence="7">3.1.3.12</ecNumber>
    </recommendedName>
</protein>
<evidence type="ECO:0000313" key="8">
    <source>
        <dbReference type="EMBL" id="KAA5825473.1"/>
    </source>
</evidence>
<dbReference type="SFLD" id="SFLDG01129">
    <property type="entry name" value="C1.5:_HAD__Beta-PGM__Phosphata"/>
    <property type="match status" value="1"/>
</dbReference>
<comment type="cofactor">
    <cofactor evidence="7">
        <name>Mg(2+)</name>
        <dbReference type="ChEBI" id="CHEBI:18420"/>
    </cofactor>
</comment>
<evidence type="ECO:0000256" key="6">
    <source>
        <dbReference type="ARBA" id="ARBA00024179"/>
    </source>
</evidence>
<dbReference type="NCBIfam" id="TIGR00685">
    <property type="entry name" value="T6PP"/>
    <property type="match status" value="1"/>
</dbReference>
<evidence type="ECO:0000256" key="7">
    <source>
        <dbReference type="RuleBase" id="RU361117"/>
    </source>
</evidence>
<dbReference type="InterPro" id="IPR003337">
    <property type="entry name" value="Trehalose_PPase"/>
</dbReference>
<dbReference type="NCBIfam" id="TIGR02009">
    <property type="entry name" value="PGMB-YQAB-SF"/>
    <property type="match status" value="1"/>
</dbReference>
<evidence type="ECO:0000313" key="9">
    <source>
        <dbReference type="Proteomes" id="UP000323946"/>
    </source>
</evidence>
<dbReference type="GO" id="GO:0004805">
    <property type="term" value="F:trehalose-phosphatase activity"/>
    <property type="evidence" value="ECO:0007669"/>
    <property type="project" value="UniProtKB-EC"/>
</dbReference>
<dbReference type="Gene3D" id="3.40.50.1000">
    <property type="entry name" value="HAD superfamily/HAD-like"/>
    <property type="match status" value="2"/>
</dbReference>
<dbReference type="Proteomes" id="UP000323946">
    <property type="component" value="Unassembled WGS sequence"/>
</dbReference>
<dbReference type="EMBL" id="VWPH01000021">
    <property type="protein sequence ID" value="KAA5825473.1"/>
    <property type="molecule type" value="Genomic_DNA"/>
</dbReference>
<dbReference type="PANTHER" id="PTHR43768:SF3">
    <property type="entry name" value="TREHALOSE 6-PHOSPHATE PHOSPHATASE"/>
    <property type="match status" value="1"/>
</dbReference>
<proteinExistence type="inferred from homology"/>
<keyword evidence="5 7" id="KW-0378">Hydrolase</keyword>
<keyword evidence="9" id="KW-1185">Reference proteome</keyword>
<comment type="pathway">
    <text evidence="2 7">Glycan biosynthesis; trehalose biosynthesis.</text>
</comment>
<dbReference type="AlphaFoldDB" id="A0A5M7B7C9"/>
<dbReference type="EC" id="3.1.3.12" evidence="7"/>
<name>A0A5M7B7C9_SACHI</name>
<dbReference type="GO" id="GO:0046872">
    <property type="term" value="F:metal ion binding"/>
    <property type="evidence" value="ECO:0007669"/>
    <property type="project" value="UniProtKB-KW"/>
</dbReference>
<sequence>MVATSIDPHVHRAVLFDMDGVLTNTARLHSAAWKVLFDQYLAERSPTPSEDHRPFTDDDYRHHVDGKSRVDGVLDFLHSRGIGLPRGDVGDEAGGETAHGLGKLKDEHFLRALDEHGAEVFADAVSLVESLRRHHVETAVISASRNCARVLERAGIEQLFDVRVDGVVAAELELPGKPDPALFLEAARRLGIPPSQTAVVEDAEAGVAAARAGGFALVLGIDRAGLPSRLADAGADVVVSSLDEVTIAASGQRRLSEIPDGLVHWNAISSRLRGRRPVLLLDFDGTLAPIRKDPAKVSLSVRTRTALQNLARWCPVAVISGRDLSDVRGRVRVEGVWCAGSHGFEMAGPGGEPIAQETGKAALPVLDIAEQRLSAELEPVAGALVDRKRFALAVHYRNVRLEEVGRVVSAARQVDAELPGLRMAHGRKVVELLPDIDWNKGRAVRWLLERAGLTGPELVPVFAGDDYTDEDALREVHEDGLGIVVLSAEHGDRLTWAHCSVDGTRALIDLLTRIAPPARRRPVP</sequence>
<evidence type="ECO:0000256" key="1">
    <source>
        <dbReference type="ARBA" id="ARBA00000500"/>
    </source>
</evidence>
<dbReference type="NCBIfam" id="TIGR01484">
    <property type="entry name" value="HAD-SF-IIB"/>
    <property type="match status" value="1"/>
</dbReference>
<dbReference type="InterPro" id="IPR023198">
    <property type="entry name" value="PGP-like_dom2"/>
</dbReference>
<dbReference type="OrthoDB" id="9797743at2"/>
<dbReference type="Pfam" id="PF00702">
    <property type="entry name" value="Hydrolase"/>
    <property type="match status" value="1"/>
</dbReference>
<dbReference type="InterPro" id="IPR036412">
    <property type="entry name" value="HAD-like_sf"/>
</dbReference>
<dbReference type="InterPro" id="IPR010976">
    <property type="entry name" value="B-phosphoglucomutase_hydrolase"/>
</dbReference>
<organism evidence="8 9">
    <name type="scientific">Saccharopolyspora hirsuta</name>
    <dbReference type="NCBI Taxonomy" id="1837"/>
    <lineage>
        <taxon>Bacteria</taxon>
        <taxon>Bacillati</taxon>
        <taxon>Actinomycetota</taxon>
        <taxon>Actinomycetes</taxon>
        <taxon>Pseudonocardiales</taxon>
        <taxon>Pseudonocardiaceae</taxon>
        <taxon>Saccharopolyspora</taxon>
    </lineage>
</organism>
<dbReference type="UniPathway" id="UPA00299"/>
<evidence type="ECO:0000256" key="2">
    <source>
        <dbReference type="ARBA" id="ARBA00005199"/>
    </source>
</evidence>
<dbReference type="SFLD" id="SFLDS00003">
    <property type="entry name" value="Haloacid_Dehalogenase"/>
    <property type="match status" value="1"/>
</dbReference>
<keyword evidence="7" id="KW-0460">Magnesium</keyword>
<evidence type="ECO:0000256" key="3">
    <source>
        <dbReference type="ARBA" id="ARBA00006171"/>
    </source>
</evidence>
<dbReference type="Pfam" id="PF02358">
    <property type="entry name" value="Trehalose_PPase"/>
    <property type="match status" value="1"/>
</dbReference>
<gene>
    <name evidence="8" type="primary">otsB</name>
    <name evidence="8" type="ORF">F1721_33105</name>
</gene>
<evidence type="ECO:0000256" key="4">
    <source>
        <dbReference type="ARBA" id="ARBA00008770"/>
    </source>
</evidence>
<dbReference type="NCBIfam" id="TIGR01509">
    <property type="entry name" value="HAD-SF-IA-v3"/>
    <property type="match status" value="1"/>
</dbReference>
<keyword evidence="7" id="KW-0479">Metal-binding</keyword>
<comment type="function">
    <text evidence="6 7">Removes the phosphate from trehalose 6-phosphate to produce free trehalose.</text>
</comment>